<dbReference type="Proteomes" id="UP000070444">
    <property type="component" value="Unassembled WGS sequence"/>
</dbReference>
<feature type="transmembrane region" description="Helical" evidence="1">
    <location>
        <begin position="66"/>
        <end position="85"/>
    </location>
</feature>
<protein>
    <submittedName>
        <fullName evidence="2">Uncharacterized protein</fullName>
    </submittedName>
</protein>
<sequence length="167" mass="19271">SKFINNKDKLYATVLFTLSREFFKLTIVNSLVSATWDRKSINDILYIFIAILSTKLVEKFADKTIFISRFFLGFIISSNALPLLWPNSLNNNPIKIAIGLVCSQINLLTPVYMIIIYFSRDVFPVFYEALISITKFEFVNVEICASILWICIGVFYIIPKVLEEENF</sequence>
<keyword evidence="1" id="KW-0812">Transmembrane</keyword>
<organism evidence="2 3">
    <name type="scientific">Conidiobolus coronatus (strain ATCC 28846 / CBS 209.66 / NRRL 28638)</name>
    <name type="common">Delacroixia coronata</name>
    <dbReference type="NCBI Taxonomy" id="796925"/>
    <lineage>
        <taxon>Eukaryota</taxon>
        <taxon>Fungi</taxon>
        <taxon>Fungi incertae sedis</taxon>
        <taxon>Zoopagomycota</taxon>
        <taxon>Entomophthoromycotina</taxon>
        <taxon>Entomophthoromycetes</taxon>
        <taxon>Entomophthorales</taxon>
        <taxon>Ancylistaceae</taxon>
        <taxon>Conidiobolus</taxon>
    </lineage>
</organism>
<proteinExistence type="predicted"/>
<feature type="transmembrane region" description="Helical" evidence="1">
    <location>
        <begin position="97"/>
        <end position="118"/>
    </location>
</feature>
<evidence type="ECO:0000313" key="3">
    <source>
        <dbReference type="Proteomes" id="UP000070444"/>
    </source>
</evidence>
<dbReference type="AlphaFoldDB" id="A0A137NQV3"/>
<keyword evidence="1" id="KW-1133">Transmembrane helix</keyword>
<keyword evidence="3" id="KW-1185">Reference proteome</keyword>
<evidence type="ECO:0000313" key="2">
    <source>
        <dbReference type="EMBL" id="KXN65147.1"/>
    </source>
</evidence>
<feature type="non-terminal residue" evidence="2">
    <location>
        <position position="1"/>
    </location>
</feature>
<evidence type="ECO:0000256" key="1">
    <source>
        <dbReference type="SAM" id="Phobius"/>
    </source>
</evidence>
<dbReference type="EMBL" id="KQ964967">
    <property type="protein sequence ID" value="KXN65147.1"/>
    <property type="molecule type" value="Genomic_DNA"/>
</dbReference>
<name>A0A137NQV3_CONC2</name>
<gene>
    <name evidence="2" type="ORF">CONCODRAFT_80858</name>
</gene>
<accession>A0A137NQV3</accession>
<feature type="transmembrane region" description="Helical" evidence="1">
    <location>
        <begin position="138"/>
        <end position="158"/>
    </location>
</feature>
<keyword evidence="1" id="KW-0472">Membrane</keyword>
<reference evidence="2 3" key="1">
    <citation type="journal article" date="2015" name="Genome Biol. Evol.">
        <title>Phylogenomic analyses indicate that early fungi evolved digesting cell walls of algal ancestors of land plants.</title>
        <authorList>
            <person name="Chang Y."/>
            <person name="Wang S."/>
            <person name="Sekimoto S."/>
            <person name="Aerts A.L."/>
            <person name="Choi C."/>
            <person name="Clum A."/>
            <person name="LaButti K.M."/>
            <person name="Lindquist E.A."/>
            <person name="Yee Ngan C."/>
            <person name="Ohm R.A."/>
            <person name="Salamov A.A."/>
            <person name="Grigoriev I.V."/>
            <person name="Spatafora J.W."/>
            <person name="Berbee M.L."/>
        </authorList>
    </citation>
    <scope>NUCLEOTIDE SEQUENCE [LARGE SCALE GENOMIC DNA]</scope>
    <source>
        <strain evidence="2 3">NRRL 28638</strain>
    </source>
</reference>